<dbReference type="Pfam" id="PF00047">
    <property type="entry name" value="ig"/>
    <property type="match status" value="1"/>
</dbReference>
<dbReference type="SUPFAM" id="SSF48726">
    <property type="entry name" value="Immunoglobulin"/>
    <property type="match status" value="1"/>
</dbReference>
<name>A0A5N3UVX4_MUNMU</name>
<gene>
    <name evidence="6" type="ORF">FD754_022904</name>
</gene>
<dbReference type="PANTHER" id="PTHR11738">
    <property type="entry name" value="MHC CLASS I NK CELL RECEPTOR"/>
    <property type="match status" value="1"/>
</dbReference>
<evidence type="ECO:0000313" key="6">
    <source>
        <dbReference type="EMBL" id="KAB0340699.1"/>
    </source>
</evidence>
<proteinExistence type="predicted"/>
<keyword evidence="7" id="KW-1185">Reference proteome</keyword>
<dbReference type="InterPro" id="IPR013151">
    <property type="entry name" value="Immunoglobulin_dom"/>
</dbReference>
<evidence type="ECO:0000256" key="1">
    <source>
        <dbReference type="ARBA" id="ARBA00022729"/>
    </source>
</evidence>
<dbReference type="Gene3D" id="2.60.40.10">
    <property type="entry name" value="Immunoglobulins"/>
    <property type="match status" value="1"/>
</dbReference>
<sequence>FLDQATNDGLSKKPSLSAQGGPVVRSGENVTLLCSSVSTFAQFHLLREGETLGRLLAGGRGPHGALQAAFPLGPGAPAHSGVYRCYGSFTRSPYAWSDPSDPLFLSVTEKERWSVACEPSSTSSVFNREDSPEDDVIYAHLDLGTLSERLNTPTPLSLMHPFPEPSIYEEFNVKKDRAEP</sequence>
<accession>A0A5N3UVX4</accession>
<feature type="domain" description="Immunoglobulin-like beta-sandwich" evidence="5">
    <location>
        <begin position="22"/>
        <end position="97"/>
    </location>
</feature>
<reference evidence="6 7" key="1">
    <citation type="submission" date="2019-06" db="EMBL/GenBank/DDBJ databases">
        <title>Discovery of a novel chromosome fission-fusion reversal in muntjac.</title>
        <authorList>
            <person name="Mudd A.B."/>
            <person name="Bredeson J.V."/>
            <person name="Baum R."/>
            <person name="Hockemeyer D."/>
            <person name="Rokhsar D.S."/>
        </authorList>
    </citation>
    <scope>NUCLEOTIDE SEQUENCE [LARGE SCALE GENOMIC DNA]</scope>
    <source>
        <strain evidence="6">UTSW_UCB_Mm</strain>
        <tissue evidence="6">Fibroblast cell line</tissue>
    </source>
</reference>
<dbReference type="InterPro" id="IPR013783">
    <property type="entry name" value="Ig-like_fold"/>
</dbReference>
<dbReference type="GO" id="GO:0002764">
    <property type="term" value="P:immune response-regulating signaling pathway"/>
    <property type="evidence" value="ECO:0007669"/>
    <property type="project" value="TreeGrafter"/>
</dbReference>
<dbReference type="GO" id="GO:0005886">
    <property type="term" value="C:plasma membrane"/>
    <property type="evidence" value="ECO:0007669"/>
    <property type="project" value="TreeGrafter"/>
</dbReference>
<dbReference type="AlphaFoldDB" id="A0A5N3UVX4"/>
<evidence type="ECO:0000313" key="7">
    <source>
        <dbReference type="Proteomes" id="UP000326458"/>
    </source>
</evidence>
<keyword evidence="2" id="KW-1015">Disulfide bond</keyword>
<dbReference type="PANTHER" id="PTHR11738:SF192">
    <property type="entry name" value="KILLER CELL IMMUNOGLOBULIN-LIKE RECEPTOR-LIKE PROTEIN KIR3DX1-RELATED"/>
    <property type="match status" value="1"/>
</dbReference>
<organism evidence="6 7">
    <name type="scientific">Muntiacus muntjak</name>
    <name type="common">Barking deer</name>
    <name type="synonym">Indian muntjac</name>
    <dbReference type="NCBI Taxonomy" id="9888"/>
    <lineage>
        <taxon>Eukaryota</taxon>
        <taxon>Metazoa</taxon>
        <taxon>Chordata</taxon>
        <taxon>Craniata</taxon>
        <taxon>Vertebrata</taxon>
        <taxon>Euteleostomi</taxon>
        <taxon>Mammalia</taxon>
        <taxon>Eutheria</taxon>
        <taxon>Laurasiatheria</taxon>
        <taxon>Artiodactyla</taxon>
        <taxon>Ruminantia</taxon>
        <taxon>Pecora</taxon>
        <taxon>Cervidae</taxon>
        <taxon>Muntiacinae</taxon>
        <taxon>Muntiacus</taxon>
    </lineage>
</organism>
<dbReference type="InterPro" id="IPR050412">
    <property type="entry name" value="Ig-like_Receptors_ImmuneReg"/>
</dbReference>
<dbReference type="EMBL" id="VCEA01000076">
    <property type="protein sequence ID" value="KAB0340699.1"/>
    <property type="molecule type" value="Genomic_DNA"/>
</dbReference>
<dbReference type="InterPro" id="IPR036179">
    <property type="entry name" value="Ig-like_dom_sf"/>
</dbReference>
<comment type="caution">
    <text evidence="6">The sequence shown here is derived from an EMBL/GenBank/DDBJ whole genome shotgun (WGS) entry which is preliminary data.</text>
</comment>
<evidence type="ECO:0000256" key="3">
    <source>
        <dbReference type="ARBA" id="ARBA00023319"/>
    </source>
</evidence>
<evidence type="ECO:0000256" key="4">
    <source>
        <dbReference type="SAM" id="MobiDB-lite"/>
    </source>
</evidence>
<keyword evidence="3" id="KW-0393">Immunoglobulin domain</keyword>
<evidence type="ECO:0000259" key="5">
    <source>
        <dbReference type="Pfam" id="PF00047"/>
    </source>
</evidence>
<dbReference type="Proteomes" id="UP000326458">
    <property type="component" value="Unassembled WGS sequence"/>
</dbReference>
<feature type="compositionally biased region" description="Polar residues" evidence="4">
    <location>
        <begin position="1"/>
        <end position="18"/>
    </location>
</feature>
<feature type="region of interest" description="Disordered" evidence="4">
    <location>
        <begin position="1"/>
        <end position="21"/>
    </location>
</feature>
<dbReference type="FunFam" id="2.60.40.10:FF:000049">
    <property type="entry name" value="Leukocyte immunoglobulin-like receptor subfamily B member 1"/>
    <property type="match status" value="1"/>
</dbReference>
<feature type="non-terminal residue" evidence="6">
    <location>
        <position position="1"/>
    </location>
</feature>
<evidence type="ECO:0000256" key="2">
    <source>
        <dbReference type="ARBA" id="ARBA00023157"/>
    </source>
</evidence>
<keyword evidence="1" id="KW-0732">Signal</keyword>
<protein>
    <recommendedName>
        <fullName evidence="5">Immunoglobulin-like beta-sandwich domain-containing protein</fullName>
    </recommendedName>
</protein>